<sequence>MGLPIRGMFCKALFARSATFFSANCTRHQPLCSPGWLGGTSGQKKVHLLNPCSVKSFSTSVFLALKFRLPRWMTRPF</sequence>
<accession>A0A0C3H2L4</accession>
<dbReference type="InParanoid" id="A0A0C3H2L4"/>
<dbReference type="HOGENOM" id="CLU_2638692_0_0_1"/>
<evidence type="ECO:0000313" key="2">
    <source>
        <dbReference type="Proteomes" id="UP000054321"/>
    </source>
</evidence>
<dbReference type="Proteomes" id="UP000054321">
    <property type="component" value="Unassembled WGS sequence"/>
</dbReference>
<gene>
    <name evidence="1" type="ORF">OIDMADRAFT_18956</name>
</gene>
<reference evidence="1 2" key="1">
    <citation type="submission" date="2014-04" db="EMBL/GenBank/DDBJ databases">
        <authorList>
            <consortium name="DOE Joint Genome Institute"/>
            <person name="Kuo A."/>
            <person name="Martino E."/>
            <person name="Perotto S."/>
            <person name="Kohler A."/>
            <person name="Nagy L.G."/>
            <person name="Floudas D."/>
            <person name="Copeland A."/>
            <person name="Barry K.W."/>
            <person name="Cichocki N."/>
            <person name="Veneault-Fourrey C."/>
            <person name="LaButti K."/>
            <person name="Lindquist E.A."/>
            <person name="Lipzen A."/>
            <person name="Lundell T."/>
            <person name="Morin E."/>
            <person name="Murat C."/>
            <person name="Sun H."/>
            <person name="Tunlid A."/>
            <person name="Henrissat B."/>
            <person name="Grigoriev I.V."/>
            <person name="Hibbett D.S."/>
            <person name="Martin F."/>
            <person name="Nordberg H.P."/>
            <person name="Cantor M.N."/>
            <person name="Hua S.X."/>
        </authorList>
    </citation>
    <scope>NUCLEOTIDE SEQUENCE [LARGE SCALE GENOMIC DNA]</scope>
    <source>
        <strain evidence="1 2">Zn</strain>
    </source>
</reference>
<protein>
    <submittedName>
        <fullName evidence="1">Uncharacterized protein</fullName>
    </submittedName>
</protein>
<name>A0A0C3H2L4_OIDMZ</name>
<dbReference type="AlphaFoldDB" id="A0A0C3H2L4"/>
<organism evidence="1 2">
    <name type="scientific">Oidiodendron maius (strain Zn)</name>
    <dbReference type="NCBI Taxonomy" id="913774"/>
    <lineage>
        <taxon>Eukaryota</taxon>
        <taxon>Fungi</taxon>
        <taxon>Dikarya</taxon>
        <taxon>Ascomycota</taxon>
        <taxon>Pezizomycotina</taxon>
        <taxon>Leotiomycetes</taxon>
        <taxon>Leotiomycetes incertae sedis</taxon>
        <taxon>Myxotrichaceae</taxon>
        <taxon>Oidiodendron</taxon>
    </lineage>
</organism>
<evidence type="ECO:0000313" key="1">
    <source>
        <dbReference type="EMBL" id="KIN02406.1"/>
    </source>
</evidence>
<keyword evidence="2" id="KW-1185">Reference proteome</keyword>
<proteinExistence type="predicted"/>
<dbReference type="EMBL" id="KN832875">
    <property type="protein sequence ID" value="KIN02406.1"/>
    <property type="molecule type" value="Genomic_DNA"/>
</dbReference>
<reference evidence="2" key="2">
    <citation type="submission" date="2015-01" db="EMBL/GenBank/DDBJ databases">
        <title>Evolutionary Origins and Diversification of the Mycorrhizal Mutualists.</title>
        <authorList>
            <consortium name="DOE Joint Genome Institute"/>
            <consortium name="Mycorrhizal Genomics Consortium"/>
            <person name="Kohler A."/>
            <person name="Kuo A."/>
            <person name="Nagy L.G."/>
            <person name="Floudas D."/>
            <person name="Copeland A."/>
            <person name="Barry K.W."/>
            <person name="Cichocki N."/>
            <person name="Veneault-Fourrey C."/>
            <person name="LaButti K."/>
            <person name="Lindquist E.A."/>
            <person name="Lipzen A."/>
            <person name="Lundell T."/>
            <person name="Morin E."/>
            <person name="Murat C."/>
            <person name="Riley R."/>
            <person name="Ohm R."/>
            <person name="Sun H."/>
            <person name="Tunlid A."/>
            <person name="Henrissat B."/>
            <person name="Grigoriev I.V."/>
            <person name="Hibbett D.S."/>
            <person name="Martin F."/>
        </authorList>
    </citation>
    <scope>NUCLEOTIDE SEQUENCE [LARGE SCALE GENOMIC DNA]</scope>
    <source>
        <strain evidence="2">Zn</strain>
    </source>
</reference>